<dbReference type="EMBL" id="MH588546">
    <property type="protein sequence ID" value="AXQ69264.1"/>
    <property type="molecule type" value="Genomic_DNA"/>
</dbReference>
<reference evidence="2" key="1">
    <citation type="submission" date="2018-07" db="EMBL/GenBank/DDBJ databases">
        <title>Giant CbK-like Caulobacter bacteriophages have genetically divergent genomes.</title>
        <authorList>
            <person name="Wilson K.M."/>
            <person name="Ely B."/>
        </authorList>
    </citation>
    <scope>NUCLEOTIDE SEQUENCE [LARGE SCALE GENOMIC DNA]</scope>
</reference>
<dbReference type="Proteomes" id="UP000259421">
    <property type="component" value="Segment"/>
</dbReference>
<keyword evidence="2" id="KW-1185">Reference proteome</keyword>
<organism evidence="1 2">
    <name type="scientific">Caulobacter phage CcrBL9</name>
    <dbReference type="NCBI Taxonomy" id="2283270"/>
    <lineage>
        <taxon>Viruses</taxon>
        <taxon>Duplodnaviria</taxon>
        <taxon>Heunggongvirae</taxon>
        <taxon>Uroviricota</taxon>
        <taxon>Caudoviricetes</taxon>
        <taxon>Jeanschmidtviridae</taxon>
        <taxon>Bertelyvirus</taxon>
        <taxon>Bertelyvirus BL9</taxon>
    </lineage>
</organism>
<protein>
    <submittedName>
        <fullName evidence="1">Uncharacterized protein</fullName>
    </submittedName>
</protein>
<reference evidence="1 2" key="2">
    <citation type="submission" date="2018-09" db="EMBL/GenBank/DDBJ databases">
        <title>Giant CbK-like Caulobacter bacteriophages have genetically divergent genomes.</title>
        <authorList>
            <person name="Wilson K."/>
            <person name="Ely B."/>
        </authorList>
    </citation>
    <scope>NUCLEOTIDE SEQUENCE [LARGE SCALE GENOMIC DNA]</scope>
</reference>
<name>A0A385EBK3_9CAUD</name>
<evidence type="ECO:0000313" key="1">
    <source>
        <dbReference type="EMBL" id="AXQ69264.1"/>
    </source>
</evidence>
<proteinExistence type="predicted"/>
<sequence>MTAVLFSLDAARAARKKAATYRELLADTADLIEMIVNRELPVATKASVVHALQVLDEDHQALRLQGEAIREILSDTHA</sequence>
<evidence type="ECO:0000313" key="2">
    <source>
        <dbReference type="Proteomes" id="UP000259421"/>
    </source>
</evidence>
<accession>A0A385EBK3</accession>
<gene>
    <name evidence="1" type="ORF">CcrBL9_gp240c</name>
</gene>